<feature type="binding site" evidence="15">
    <location>
        <position position="159"/>
    </location>
    <ligand>
        <name>FAD</name>
        <dbReference type="ChEBI" id="CHEBI:57692"/>
    </ligand>
</feature>
<evidence type="ECO:0000256" key="15">
    <source>
        <dbReference type="PIRSR" id="PIRSR601834-1"/>
    </source>
</evidence>
<dbReference type="Proteomes" id="UP001215151">
    <property type="component" value="Unassembled WGS sequence"/>
</dbReference>
<feature type="binding site" evidence="15">
    <location>
        <position position="150"/>
    </location>
    <ligand>
        <name>FAD</name>
        <dbReference type="ChEBI" id="CHEBI:57692"/>
    </ligand>
</feature>
<dbReference type="AlphaFoldDB" id="A0AAD7U0L4"/>
<dbReference type="InterPro" id="IPR001834">
    <property type="entry name" value="CBR-like"/>
</dbReference>
<name>A0AAD7U0L4_9APHY</name>
<evidence type="ECO:0000256" key="11">
    <source>
        <dbReference type="ARBA" id="ARBA00023027"/>
    </source>
</evidence>
<feature type="region of interest" description="Disordered" evidence="16">
    <location>
        <begin position="453"/>
        <end position="482"/>
    </location>
</feature>
<dbReference type="InterPro" id="IPR056672">
    <property type="entry name" value="DUF7770"/>
</dbReference>
<sequence>MSFLRASFSARTAFANARRYSTAPPAAQKSSNLPYYLIGGGIAGLAGYVYLERSGAAAPVKPKISDQSALDPKNFVDFKLKKIEPYNHNTAKFIFELPPDTASLLPVASCVVVKSSPEAEKPLVDDKGKPVIRPYTPISPSDLPGELTFLVKRYDSGKMSKYMHEMKPGDKLSIKGPIPKFEYKINQFDEVGMIAGGSGITPMYQILEHALKDPSNKTRFTLIFANVTEKDILLKEEFDALKAKYPKTFDVVYTVDQAGADWKGPTGYINSELVTKYLPAPTLGEKAKIFVCGPPGQVAAVAGPKQGMKQGELGGILKQLGYTDEQASTCRTEAASRRRTIRASEAPQILPLRFSECARSTHDLLVAEDPNRADMREHIVLEERLTTLKARPRRWCTTLPHSHFTDFINRRPVNLSAYVRTTGSSYELLDVTQLLRIALKSSIAHSPVLSSSGLSTRALSHPKSSATARMNPPPPPKPIDTKTWQKRDQNVKVEKFIATAVKMPGVFDPANPAKQLVHWRGGAAYVQDGNKRSTSYDTRKWDTTDPVIEVQVISKNFEVSSSAPFYWVSVPVRECTTTDIYDLLVANHFNRFLYNGNGSGCLTWTTALVRLLEREGILAAGAEQSFLAKVAEVRADPNYWVPAEPGAHFY</sequence>
<dbReference type="PROSITE" id="PS51384">
    <property type="entry name" value="FAD_FR"/>
    <property type="match status" value="1"/>
</dbReference>
<keyword evidence="10" id="KW-0560">Oxidoreductase</keyword>
<evidence type="ECO:0000313" key="18">
    <source>
        <dbReference type="EMBL" id="KAJ8495051.1"/>
    </source>
</evidence>
<comment type="similarity">
    <text evidence="3">Belongs to the flavoprotein pyridine nucleotide cytochrome reductase family.</text>
</comment>
<feature type="binding site" evidence="15">
    <location>
        <position position="135"/>
    </location>
    <ligand>
        <name>FAD</name>
        <dbReference type="ChEBI" id="CHEBI:57692"/>
    </ligand>
</feature>
<keyword evidence="5 15" id="KW-0285">Flavoprotein</keyword>
<dbReference type="CDD" id="cd06183">
    <property type="entry name" value="cyt_b5_reduct_like"/>
    <property type="match status" value="1"/>
</dbReference>
<evidence type="ECO:0000256" key="3">
    <source>
        <dbReference type="ARBA" id="ARBA00006105"/>
    </source>
</evidence>
<dbReference type="InterPro" id="IPR017927">
    <property type="entry name" value="FAD-bd_FR_type"/>
</dbReference>
<evidence type="ECO:0000256" key="6">
    <source>
        <dbReference type="ARBA" id="ARBA00022692"/>
    </source>
</evidence>
<dbReference type="FunFam" id="2.40.30.10:FF:000069">
    <property type="entry name" value="NADH-cytochrome b5 reductase"/>
    <property type="match status" value="1"/>
</dbReference>
<protein>
    <recommendedName>
        <fullName evidence="4">cytochrome-b5 reductase</fullName>
        <ecNumber evidence="4">1.6.2.2</ecNumber>
    </recommendedName>
</protein>
<evidence type="ECO:0000259" key="17">
    <source>
        <dbReference type="PROSITE" id="PS51384"/>
    </source>
</evidence>
<keyword evidence="11" id="KW-0520">NAD</keyword>
<feature type="binding site" evidence="15">
    <location>
        <position position="134"/>
    </location>
    <ligand>
        <name>FAD</name>
        <dbReference type="ChEBI" id="CHEBI:57692"/>
    </ligand>
</feature>
<dbReference type="FunFam" id="3.40.50.80:FF:000009">
    <property type="entry name" value="NADH-cytochrome b5 reductase"/>
    <property type="match status" value="1"/>
</dbReference>
<dbReference type="PANTHER" id="PTHR19370">
    <property type="entry name" value="NADH-CYTOCHROME B5 REDUCTASE"/>
    <property type="match status" value="1"/>
</dbReference>
<evidence type="ECO:0000256" key="4">
    <source>
        <dbReference type="ARBA" id="ARBA00012011"/>
    </source>
</evidence>
<keyword evidence="6" id="KW-0812">Transmembrane</keyword>
<gene>
    <name evidence="18" type="ORF">ONZ51_g1931</name>
</gene>
<dbReference type="Pfam" id="PF00175">
    <property type="entry name" value="NAD_binding_1"/>
    <property type="match status" value="1"/>
</dbReference>
<accession>A0AAD7U0L4</accession>
<organism evidence="18 19">
    <name type="scientific">Trametes cubensis</name>
    <dbReference type="NCBI Taxonomy" id="1111947"/>
    <lineage>
        <taxon>Eukaryota</taxon>
        <taxon>Fungi</taxon>
        <taxon>Dikarya</taxon>
        <taxon>Basidiomycota</taxon>
        <taxon>Agaricomycotina</taxon>
        <taxon>Agaricomycetes</taxon>
        <taxon>Polyporales</taxon>
        <taxon>Polyporaceae</taxon>
        <taxon>Trametes</taxon>
    </lineage>
</organism>
<keyword evidence="19" id="KW-1185">Reference proteome</keyword>
<feature type="binding site" evidence="15">
    <location>
        <position position="133"/>
    </location>
    <ligand>
        <name>FAD</name>
        <dbReference type="ChEBI" id="CHEBI:57692"/>
    </ligand>
</feature>
<evidence type="ECO:0000256" key="1">
    <source>
        <dbReference type="ARBA" id="ARBA00001974"/>
    </source>
</evidence>
<dbReference type="InterPro" id="IPR008333">
    <property type="entry name" value="Cbr1-like_FAD-bd_dom"/>
</dbReference>
<dbReference type="InterPro" id="IPR001433">
    <property type="entry name" value="OxRdtase_FAD/NAD-bd"/>
</dbReference>
<dbReference type="PANTHER" id="PTHR19370:SF171">
    <property type="entry name" value="NADH-CYTOCHROME B5 REDUCTASE 2"/>
    <property type="match status" value="1"/>
</dbReference>
<evidence type="ECO:0000256" key="7">
    <source>
        <dbReference type="ARBA" id="ARBA00022787"/>
    </source>
</evidence>
<keyword evidence="13" id="KW-0472">Membrane</keyword>
<dbReference type="PRINTS" id="PR00406">
    <property type="entry name" value="CYTB5RDTASE"/>
</dbReference>
<evidence type="ECO:0000256" key="13">
    <source>
        <dbReference type="ARBA" id="ARBA00023136"/>
    </source>
</evidence>
<dbReference type="SUPFAM" id="SSF63380">
    <property type="entry name" value="Riboflavin synthase domain-like"/>
    <property type="match status" value="1"/>
</dbReference>
<feature type="domain" description="FAD-binding FR-type" evidence="17">
    <location>
        <begin position="73"/>
        <end position="184"/>
    </location>
</feature>
<evidence type="ECO:0000256" key="9">
    <source>
        <dbReference type="ARBA" id="ARBA00022989"/>
    </source>
</evidence>
<evidence type="ECO:0000256" key="14">
    <source>
        <dbReference type="ARBA" id="ARBA00047682"/>
    </source>
</evidence>
<feature type="binding site" evidence="15">
    <location>
        <position position="158"/>
    </location>
    <ligand>
        <name>FAD</name>
        <dbReference type="ChEBI" id="CHEBI:57692"/>
    </ligand>
</feature>
<dbReference type="Gene3D" id="3.40.50.80">
    <property type="entry name" value="Nucleotide-binding domain of ferredoxin-NADP reductase (FNR) module"/>
    <property type="match status" value="1"/>
</dbReference>
<comment type="caution">
    <text evidence="18">The sequence shown here is derived from an EMBL/GenBank/DDBJ whole genome shotgun (WGS) entry which is preliminary data.</text>
</comment>
<evidence type="ECO:0000256" key="10">
    <source>
        <dbReference type="ARBA" id="ARBA00023002"/>
    </source>
</evidence>
<comment type="catalytic activity">
    <reaction evidence="14">
        <text>2 Fe(III)-[cytochrome b5] + NADH = 2 Fe(II)-[cytochrome b5] + NAD(+) + H(+)</text>
        <dbReference type="Rhea" id="RHEA:46680"/>
        <dbReference type="Rhea" id="RHEA-COMP:10438"/>
        <dbReference type="Rhea" id="RHEA-COMP:10439"/>
        <dbReference type="ChEBI" id="CHEBI:15378"/>
        <dbReference type="ChEBI" id="CHEBI:29033"/>
        <dbReference type="ChEBI" id="CHEBI:29034"/>
        <dbReference type="ChEBI" id="CHEBI:57540"/>
        <dbReference type="ChEBI" id="CHEBI:57945"/>
        <dbReference type="EC" id="1.6.2.2"/>
    </reaction>
</comment>
<dbReference type="Pfam" id="PF24968">
    <property type="entry name" value="DUF7770"/>
    <property type="match status" value="1"/>
</dbReference>
<dbReference type="Gene3D" id="2.40.30.10">
    <property type="entry name" value="Translation factors"/>
    <property type="match status" value="1"/>
</dbReference>
<feature type="compositionally biased region" description="Polar residues" evidence="16">
    <location>
        <begin position="453"/>
        <end position="468"/>
    </location>
</feature>
<keyword evidence="9" id="KW-1133">Transmembrane helix</keyword>
<feature type="binding site" evidence="15">
    <location>
        <position position="152"/>
    </location>
    <ligand>
        <name>FAD</name>
        <dbReference type="ChEBI" id="CHEBI:57692"/>
    </ligand>
</feature>
<comment type="subcellular location">
    <subcellularLocation>
        <location evidence="2">Mitochondrion outer membrane</location>
        <topology evidence="2">Single-pass membrane protein</topology>
    </subcellularLocation>
</comment>
<evidence type="ECO:0000313" key="19">
    <source>
        <dbReference type="Proteomes" id="UP001215151"/>
    </source>
</evidence>
<feature type="binding site" evidence="15">
    <location>
        <position position="160"/>
    </location>
    <ligand>
        <name>FAD</name>
        <dbReference type="ChEBI" id="CHEBI:57692"/>
    </ligand>
</feature>
<dbReference type="SUPFAM" id="SSF52343">
    <property type="entry name" value="Ferredoxin reductase-like, C-terminal NADP-linked domain"/>
    <property type="match status" value="1"/>
</dbReference>
<feature type="binding site" evidence="15">
    <location>
        <position position="201"/>
    </location>
    <ligand>
        <name>FAD</name>
        <dbReference type="ChEBI" id="CHEBI:57692"/>
    </ligand>
</feature>
<dbReference type="PRINTS" id="PR00371">
    <property type="entry name" value="FPNCR"/>
</dbReference>
<keyword evidence="7" id="KW-1000">Mitochondrion outer membrane</keyword>
<dbReference type="InterPro" id="IPR017938">
    <property type="entry name" value="Riboflavin_synthase-like_b-brl"/>
</dbReference>
<dbReference type="EMBL" id="JAPEVG010000028">
    <property type="protein sequence ID" value="KAJ8495051.1"/>
    <property type="molecule type" value="Genomic_DNA"/>
</dbReference>
<evidence type="ECO:0000256" key="5">
    <source>
        <dbReference type="ARBA" id="ARBA00022630"/>
    </source>
</evidence>
<evidence type="ECO:0000256" key="16">
    <source>
        <dbReference type="SAM" id="MobiDB-lite"/>
    </source>
</evidence>
<dbReference type="EC" id="1.6.2.2" evidence="4"/>
<evidence type="ECO:0000256" key="12">
    <source>
        <dbReference type="ARBA" id="ARBA00023128"/>
    </source>
</evidence>
<keyword evidence="12" id="KW-0496">Mitochondrion</keyword>
<dbReference type="InterPro" id="IPR039261">
    <property type="entry name" value="FNR_nucleotide-bd"/>
</dbReference>
<evidence type="ECO:0000256" key="2">
    <source>
        <dbReference type="ARBA" id="ARBA00004572"/>
    </source>
</evidence>
<keyword evidence="8 15" id="KW-0274">FAD</keyword>
<dbReference type="GO" id="GO:0090524">
    <property type="term" value="F:cytochrome-b5 reductase activity, acting on NADH"/>
    <property type="evidence" value="ECO:0007669"/>
    <property type="project" value="UniProtKB-EC"/>
</dbReference>
<proteinExistence type="inferred from homology"/>
<dbReference type="GO" id="GO:0005741">
    <property type="term" value="C:mitochondrial outer membrane"/>
    <property type="evidence" value="ECO:0007669"/>
    <property type="project" value="UniProtKB-SubCell"/>
</dbReference>
<evidence type="ECO:0000256" key="8">
    <source>
        <dbReference type="ARBA" id="ARBA00022827"/>
    </source>
</evidence>
<dbReference type="InterPro" id="IPR001709">
    <property type="entry name" value="Flavoprot_Pyr_Nucl_cyt_Rdtase"/>
</dbReference>
<reference evidence="18" key="1">
    <citation type="submission" date="2022-11" db="EMBL/GenBank/DDBJ databases">
        <title>Genome Sequence of Cubamyces cubensis.</title>
        <authorList>
            <person name="Buettner E."/>
        </authorList>
    </citation>
    <scope>NUCLEOTIDE SEQUENCE</scope>
    <source>
        <strain evidence="18">MPL-01</strain>
    </source>
</reference>
<dbReference type="Pfam" id="PF00970">
    <property type="entry name" value="FAD_binding_6"/>
    <property type="match status" value="1"/>
</dbReference>
<comment type="cofactor">
    <cofactor evidence="1 15">
        <name>FAD</name>
        <dbReference type="ChEBI" id="CHEBI:57692"/>
    </cofactor>
</comment>